<dbReference type="KEGG" id="jag:GJA_3992"/>
<evidence type="ECO:0000313" key="2">
    <source>
        <dbReference type="Proteomes" id="UP000027604"/>
    </source>
</evidence>
<organism evidence="1 2">
    <name type="scientific">Janthinobacterium agaricidamnosum NBRC 102515 = DSM 9628</name>
    <dbReference type="NCBI Taxonomy" id="1349767"/>
    <lineage>
        <taxon>Bacteria</taxon>
        <taxon>Pseudomonadati</taxon>
        <taxon>Pseudomonadota</taxon>
        <taxon>Betaproteobacteria</taxon>
        <taxon>Burkholderiales</taxon>
        <taxon>Oxalobacteraceae</taxon>
        <taxon>Janthinobacterium</taxon>
    </lineage>
</organism>
<keyword evidence="2" id="KW-1185">Reference proteome</keyword>
<sequence>MPAASIWPFSALLSTLKSEPGWKVKRTRQKTRRYHLASRPR</sequence>
<gene>
    <name evidence="1" type="ORF">GJA_3992</name>
</gene>
<protein>
    <submittedName>
        <fullName evidence="1">Uncharacterized protein</fullName>
    </submittedName>
</protein>
<dbReference type="HOGENOM" id="CLU_3271324_0_0_4"/>
<dbReference type="Proteomes" id="UP000027604">
    <property type="component" value="Chromosome I"/>
</dbReference>
<evidence type="ECO:0000313" key="1">
    <source>
        <dbReference type="EMBL" id="CDG84603.1"/>
    </source>
</evidence>
<dbReference type="EMBL" id="HG322949">
    <property type="protein sequence ID" value="CDG84603.1"/>
    <property type="molecule type" value="Genomic_DNA"/>
</dbReference>
<proteinExistence type="predicted"/>
<reference evidence="1 2" key="1">
    <citation type="journal article" date="2015" name="Genome Announc.">
        <title>Genome Sequence of Mushroom Soft-Rot Pathogen Janthinobacterium agaricidamnosum.</title>
        <authorList>
            <person name="Graupner K."/>
            <person name="Lackner G."/>
            <person name="Hertweck C."/>
        </authorList>
    </citation>
    <scope>NUCLEOTIDE SEQUENCE [LARGE SCALE GENOMIC DNA]</scope>
    <source>
        <strain evidence="2">NBRC 102515 / DSM 9628</strain>
    </source>
</reference>
<accession>W0VB69</accession>
<dbReference type="AlphaFoldDB" id="W0VB69"/>
<name>W0VB69_9BURK</name>